<keyword evidence="2" id="KW-1185">Reference proteome</keyword>
<reference evidence="1 2" key="1">
    <citation type="journal article" date="2015" name="Genome Announc.">
        <title>Genome Sequences of Five Additional Brevibacillus laterosporus Bacteriophages.</title>
        <authorList>
            <person name="Merrill B.D."/>
            <person name="Berg J.A."/>
            <person name="Graves K.A."/>
            <person name="Ward A.T."/>
            <person name="Hilton J.A."/>
            <person name="Wake B.N."/>
            <person name="Grose J.H."/>
            <person name="Breakwell D.P."/>
            <person name="Burnett S.H."/>
        </authorList>
    </citation>
    <scope>NUCLEOTIDE SEQUENCE [LARGE SCALE GENOMIC DNA]</scope>
</reference>
<dbReference type="Proteomes" id="UP000208104">
    <property type="component" value="Segment"/>
</dbReference>
<dbReference type="RefSeq" id="YP_009199213.1">
    <property type="nucleotide sequence ID" value="NC_028805.1"/>
</dbReference>
<proteinExistence type="predicted"/>
<name>A0A0K2CNE4_9CAUD</name>
<dbReference type="EMBL" id="KT151955">
    <property type="protein sequence ID" value="ALA07281.1"/>
    <property type="molecule type" value="Genomic_DNA"/>
</dbReference>
<sequence>MKVPKYIKDAIKKKAKHSSIARQNDDIIRDWLIKNNIHNGCVIDYLIDSCEMTNSPDSFTDFLESQDFEGMKGNEY</sequence>
<organism evidence="1 2">
    <name type="scientific">Brevibacillus phage Jenst</name>
    <dbReference type="NCBI Taxonomy" id="1691954"/>
    <lineage>
        <taxon>Viruses</taxon>
        <taxon>Duplodnaviria</taxon>
        <taxon>Heunggongvirae</taxon>
        <taxon>Uroviricota</taxon>
        <taxon>Caudoviricetes</taxon>
        <taxon>Jenstvirus</taxon>
        <taxon>Jenstvirus jenst</taxon>
    </lineage>
</organism>
<dbReference type="GeneID" id="26626100"/>
<evidence type="ECO:0000313" key="2">
    <source>
        <dbReference type="Proteomes" id="UP000208104"/>
    </source>
</evidence>
<protein>
    <submittedName>
        <fullName evidence="1">Uncharacterized protein</fullName>
    </submittedName>
</protein>
<evidence type="ECO:0000313" key="1">
    <source>
        <dbReference type="EMBL" id="ALA07281.1"/>
    </source>
</evidence>
<dbReference type="KEGG" id="vg:26626100"/>
<accession>A0A0K2CNE4</accession>
<gene>
    <name evidence="1" type="ORF">JENST_152</name>
</gene>